<dbReference type="STRING" id="1890364.A0A2P6MM33"/>
<dbReference type="FunFam" id="3.10.20.370:FF:000001">
    <property type="entry name" value="Retrovirus-related Pol polyprotein from transposon 17.6-like protein"/>
    <property type="match status" value="1"/>
</dbReference>
<keyword evidence="5" id="KW-1185">Reference proteome</keyword>
<dbReference type="Proteomes" id="UP000241769">
    <property type="component" value="Unassembled WGS sequence"/>
</dbReference>
<dbReference type="FunCoup" id="A0A2P6MM33">
    <property type="interactions" value="10"/>
</dbReference>
<gene>
    <name evidence="4" type="ORF">PROFUN_07660</name>
</gene>
<evidence type="ECO:0000313" key="4">
    <source>
        <dbReference type="EMBL" id="PRP72760.1"/>
    </source>
</evidence>
<evidence type="ECO:0000256" key="2">
    <source>
        <dbReference type="SAM" id="MobiDB-lite"/>
    </source>
</evidence>
<sequence length="678" mass="78847">MEINLVGDKIPPMGPLYQMSEAEMNIVHTYVTDMTKKGLIRASKSPCGALILFAKKKDGTLRLCVDYRRLNDVTVKSTYPLPLIDEMLDRIRRGKIFTALDLKNAYWLVRIKKGDEWKTAFRTRYGLFEYLVMPFGLSNCPGNFQAKVNSTFSDMIDVFVQIYLDDFLIYSQSHEEHVQHVRRVLKRVIDHKLSVNLNKCESHSQRVKFLGYDVTPDGIHMCADRVESIRNWAPPVNLKALQSFLGFCNFYRGFIRNYSSIVTPMTNMTRKDVEWKWTPQLQKSFEDLKEAFVTADVCRHFDPSLPIVLETDASDFAISGVLSQRHKDGVHPVGFMSRKMQPAELNYDTHDKELLAIIESLKGWRHYTMETSTPFEIITDHNNLKYFMTSKNGIHMCADRVESIRNWAPPVNLKALQSFLGFCNFYRGFIRNYSSIVTPMTNMTRKDVEWKWTPHLQKSFEDLKEAFVTADVCRHFDPSLPIVLETDASDFAISGVLSQRHKDGLHPVGFMSRKMQPAELNYDTHDKELLAIIESLKGWRHYTMETSTPFEIITDHNNLKYFMTSKSLNRRQDELDIGDRQNQQKCLLPPHLFAVIDANVQTESTSYTHIEKMLREAYQDDQYYNDVMQWMNDYGNEHRSRFPPGSGKMRSYDGDLDDNDHTDQGFHVTDDLLFYEEQ</sequence>
<dbReference type="InterPro" id="IPR050951">
    <property type="entry name" value="Retrovirus_Pol_polyprotein"/>
</dbReference>
<name>A0A2P6MM33_9EUKA</name>
<dbReference type="InParanoid" id="A0A2P6MM33"/>
<dbReference type="AlphaFoldDB" id="A0A2P6MM33"/>
<dbReference type="GO" id="GO:0003824">
    <property type="term" value="F:catalytic activity"/>
    <property type="evidence" value="ECO:0007669"/>
    <property type="project" value="UniProtKB-KW"/>
</dbReference>
<dbReference type="Gene3D" id="3.30.70.270">
    <property type="match status" value="3"/>
</dbReference>
<dbReference type="CDD" id="cd01647">
    <property type="entry name" value="RT_LTR"/>
    <property type="match status" value="1"/>
</dbReference>
<evidence type="ECO:0000259" key="3">
    <source>
        <dbReference type="PROSITE" id="PS50878"/>
    </source>
</evidence>
<accession>A0A2P6MM33</accession>
<keyword evidence="1" id="KW-0511">Multifunctional enzyme</keyword>
<dbReference type="PANTHER" id="PTHR37984:SF5">
    <property type="entry name" value="PROTEIN NYNRIN-LIKE"/>
    <property type="match status" value="1"/>
</dbReference>
<dbReference type="InterPro" id="IPR000477">
    <property type="entry name" value="RT_dom"/>
</dbReference>
<dbReference type="Pfam" id="PF17919">
    <property type="entry name" value="RT_RNaseH_2"/>
    <property type="match status" value="2"/>
</dbReference>
<feature type="non-terminal residue" evidence="4">
    <location>
        <position position="678"/>
    </location>
</feature>
<evidence type="ECO:0000256" key="1">
    <source>
        <dbReference type="ARBA" id="ARBA00023268"/>
    </source>
</evidence>
<dbReference type="EMBL" id="MDYQ01000812">
    <property type="protein sequence ID" value="PRP72760.1"/>
    <property type="molecule type" value="Genomic_DNA"/>
</dbReference>
<evidence type="ECO:0000313" key="5">
    <source>
        <dbReference type="Proteomes" id="UP000241769"/>
    </source>
</evidence>
<dbReference type="OrthoDB" id="16365at2759"/>
<dbReference type="PROSITE" id="PS50878">
    <property type="entry name" value="RT_POL"/>
    <property type="match status" value="1"/>
</dbReference>
<dbReference type="CDD" id="cd09274">
    <property type="entry name" value="RNase_HI_RT_Ty3"/>
    <property type="match status" value="2"/>
</dbReference>
<reference evidence="4 5" key="1">
    <citation type="journal article" date="2018" name="Genome Biol. Evol.">
        <title>Multiple Roots of Fruiting Body Formation in Amoebozoa.</title>
        <authorList>
            <person name="Hillmann F."/>
            <person name="Forbes G."/>
            <person name="Novohradska S."/>
            <person name="Ferling I."/>
            <person name="Riege K."/>
            <person name="Groth M."/>
            <person name="Westermann M."/>
            <person name="Marz M."/>
            <person name="Spaller T."/>
            <person name="Winckler T."/>
            <person name="Schaap P."/>
            <person name="Glockner G."/>
        </authorList>
    </citation>
    <scope>NUCLEOTIDE SEQUENCE [LARGE SCALE GENOMIC DNA]</scope>
    <source>
        <strain evidence="4 5">Jena</strain>
    </source>
</reference>
<comment type="caution">
    <text evidence="4">The sequence shown here is derived from an EMBL/GenBank/DDBJ whole genome shotgun (WGS) entry which is preliminary data.</text>
</comment>
<dbReference type="Gene3D" id="3.10.10.10">
    <property type="entry name" value="HIV Type 1 Reverse Transcriptase, subunit A, domain 1"/>
    <property type="match status" value="1"/>
</dbReference>
<dbReference type="SUPFAM" id="SSF56672">
    <property type="entry name" value="DNA/RNA polymerases"/>
    <property type="match status" value="2"/>
</dbReference>
<dbReference type="InterPro" id="IPR043502">
    <property type="entry name" value="DNA/RNA_pol_sf"/>
</dbReference>
<organism evidence="4 5">
    <name type="scientific">Planoprotostelium fungivorum</name>
    <dbReference type="NCBI Taxonomy" id="1890364"/>
    <lineage>
        <taxon>Eukaryota</taxon>
        <taxon>Amoebozoa</taxon>
        <taxon>Evosea</taxon>
        <taxon>Variosea</taxon>
        <taxon>Cavosteliida</taxon>
        <taxon>Cavosteliaceae</taxon>
        <taxon>Planoprotostelium</taxon>
    </lineage>
</organism>
<feature type="region of interest" description="Disordered" evidence="2">
    <location>
        <begin position="637"/>
        <end position="664"/>
    </location>
</feature>
<protein>
    <submittedName>
        <fullName evidence="4">Retrotransposon nucleocapsid protein</fullName>
    </submittedName>
</protein>
<dbReference type="Gene3D" id="3.10.20.370">
    <property type="match status" value="2"/>
</dbReference>
<dbReference type="InterPro" id="IPR041577">
    <property type="entry name" value="RT_RNaseH_2"/>
</dbReference>
<feature type="domain" description="Reverse transcriptase" evidence="3">
    <location>
        <begin position="35"/>
        <end position="214"/>
    </location>
</feature>
<dbReference type="InterPro" id="IPR043128">
    <property type="entry name" value="Rev_trsase/Diguanyl_cyclase"/>
</dbReference>
<dbReference type="Pfam" id="PF00078">
    <property type="entry name" value="RVT_1"/>
    <property type="match status" value="1"/>
</dbReference>
<dbReference type="PANTHER" id="PTHR37984">
    <property type="entry name" value="PROTEIN CBG26694"/>
    <property type="match status" value="1"/>
</dbReference>
<dbReference type="FunFam" id="3.30.70.270:FF:000063">
    <property type="entry name" value="Zinc knuckle domaincontaining protein"/>
    <property type="match status" value="2"/>
</dbReference>
<proteinExistence type="predicted"/>